<name>A0A4Q1AU77_9BACT</name>
<evidence type="ECO:0000256" key="1">
    <source>
        <dbReference type="PIRNR" id="PIRNR033490"/>
    </source>
</evidence>
<organism evidence="2 3">
    <name type="scientific">Halarcobacter mediterraneus</name>
    <dbReference type="NCBI Taxonomy" id="2023153"/>
    <lineage>
        <taxon>Bacteria</taxon>
        <taxon>Pseudomonadati</taxon>
        <taxon>Campylobacterota</taxon>
        <taxon>Epsilonproteobacteria</taxon>
        <taxon>Campylobacterales</taxon>
        <taxon>Arcobacteraceae</taxon>
        <taxon>Halarcobacter</taxon>
    </lineage>
</organism>
<keyword evidence="1" id="KW-0378">Hydrolase</keyword>
<dbReference type="GO" id="GO:0016075">
    <property type="term" value="P:rRNA catabolic process"/>
    <property type="evidence" value="ECO:0007669"/>
    <property type="project" value="TreeGrafter"/>
</dbReference>
<comment type="function">
    <text evidence="1">Toxic component of a type II toxin-antitoxin (TA) system.</text>
</comment>
<dbReference type="GO" id="GO:0003677">
    <property type="term" value="F:DNA binding"/>
    <property type="evidence" value="ECO:0007669"/>
    <property type="project" value="InterPro"/>
</dbReference>
<dbReference type="RefSeq" id="WP_129062172.1">
    <property type="nucleotide sequence ID" value="NZ_NXIE01000004.1"/>
</dbReference>
<gene>
    <name evidence="2" type="ORF">CP965_11095</name>
</gene>
<dbReference type="Pfam" id="PF02452">
    <property type="entry name" value="PemK_toxin"/>
    <property type="match status" value="1"/>
</dbReference>
<reference evidence="2 3" key="1">
    <citation type="submission" date="2017-09" db="EMBL/GenBank/DDBJ databases">
        <title>Genomics of the genus Arcobacter.</title>
        <authorList>
            <person name="Perez-Cataluna A."/>
            <person name="Figueras M.J."/>
            <person name="Salas-Masso N."/>
        </authorList>
    </citation>
    <scope>NUCLEOTIDE SEQUENCE [LARGE SCALE GENOMIC DNA]</scope>
    <source>
        <strain evidence="2 3">F156-34</strain>
    </source>
</reference>
<dbReference type="GO" id="GO:0006402">
    <property type="term" value="P:mRNA catabolic process"/>
    <property type="evidence" value="ECO:0007669"/>
    <property type="project" value="TreeGrafter"/>
</dbReference>
<dbReference type="PANTHER" id="PTHR33988:SF2">
    <property type="entry name" value="ENDORIBONUCLEASE MAZF"/>
    <property type="match status" value="1"/>
</dbReference>
<dbReference type="PANTHER" id="PTHR33988">
    <property type="entry name" value="ENDORIBONUCLEASE MAZF-RELATED"/>
    <property type="match status" value="1"/>
</dbReference>
<keyword evidence="1" id="KW-0540">Nuclease</keyword>
<dbReference type="EC" id="3.1.-.-" evidence="1"/>
<keyword evidence="1" id="KW-0255">Endonuclease</keyword>
<dbReference type="InterPro" id="IPR011067">
    <property type="entry name" value="Plasmid_toxin/cell-grow_inhib"/>
</dbReference>
<comment type="caution">
    <text evidence="2">The sequence shown here is derived from an EMBL/GenBank/DDBJ whole genome shotgun (WGS) entry which is preliminary data.</text>
</comment>
<comment type="similarity">
    <text evidence="1">Belongs to the PemK/MazF family.</text>
</comment>
<dbReference type="Gene3D" id="2.30.30.110">
    <property type="match status" value="1"/>
</dbReference>
<keyword evidence="3" id="KW-1185">Reference proteome</keyword>
<accession>A0A4Q1AU77</accession>
<dbReference type="InterPro" id="IPR003477">
    <property type="entry name" value="PemK-like"/>
</dbReference>
<dbReference type="GO" id="GO:0016787">
    <property type="term" value="F:hydrolase activity"/>
    <property type="evidence" value="ECO:0007669"/>
    <property type="project" value="UniProtKB-KW"/>
</dbReference>
<dbReference type="OrthoDB" id="9793906at2"/>
<dbReference type="AlphaFoldDB" id="A0A4Q1AU77"/>
<dbReference type="SUPFAM" id="SSF50118">
    <property type="entry name" value="Cell growth inhibitor/plasmid maintenance toxic component"/>
    <property type="match status" value="1"/>
</dbReference>
<evidence type="ECO:0000313" key="3">
    <source>
        <dbReference type="Proteomes" id="UP000289718"/>
    </source>
</evidence>
<protein>
    <recommendedName>
        <fullName evidence="1">mRNA interferase</fullName>
        <ecNumber evidence="1">3.1.-.-</ecNumber>
    </recommendedName>
</protein>
<dbReference type="GO" id="GO:0004521">
    <property type="term" value="F:RNA endonuclease activity"/>
    <property type="evidence" value="ECO:0007669"/>
    <property type="project" value="TreeGrafter"/>
</dbReference>
<proteinExistence type="inferred from homology"/>
<dbReference type="Proteomes" id="UP000289718">
    <property type="component" value="Unassembled WGS sequence"/>
</dbReference>
<evidence type="ECO:0000313" key="2">
    <source>
        <dbReference type="EMBL" id="RXK12303.1"/>
    </source>
</evidence>
<dbReference type="PIRSF" id="PIRSF033490">
    <property type="entry name" value="MazF"/>
    <property type="match status" value="1"/>
</dbReference>
<sequence>MILSKGDIWLVNFNPIKKSNEIGKIRPAVVFQNNELNERAYPTTIVFPLSTYLIDDSEPIRFRITKREKLKEDSDLIITQIRAIDNSRFIEKLASLSIREIEEIKELFDEITE</sequence>
<dbReference type="EMBL" id="NXIE01000004">
    <property type="protein sequence ID" value="RXK12303.1"/>
    <property type="molecule type" value="Genomic_DNA"/>
</dbReference>